<reference evidence="1 2" key="1">
    <citation type="journal article" date="2017" name="Sci. Rep.">
        <title>Characterization and diversity of phages infecting Aeromonas salmonicida subsp. salmonicida.</title>
        <authorList>
            <person name="Vincent A.T."/>
            <person name="Paquet V.E."/>
            <person name="Bernatchez A."/>
            <person name="Tremblay D.M."/>
            <person name="Moineau S."/>
            <person name="Charette S.J."/>
        </authorList>
    </citation>
    <scope>NUCLEOTIDE SEQUENCE [LARGE SCALE GENOMIC DNA]</scope>
</reference>
<organism evidence="1 2">
    <name type="scientific">Aeromonas phage 65.2</name>
    <dbReference type="NCBI Taxonomy" id="1932896"/>
    <lineage>
        <taxon>Viruses</taxon>
        <taxon>Duplodnaviria</taxon>
        <taxon>Heunggongvirae</taxon>
        <taxon>Uroviricota</taxon>
        <taxon>Caudoviricetes</taxon>
        <taxon>Pantevenvirales</taxon>
        <taxon>Straboviridae</taxon>
        <taxon>Emmerichvirinae</taxon>
        <taxon>Ishigurovirus</taxon>
        <taxon>Ishigurovirus osborne</taxon>
    </lineage>
</organism>
<dbReference type="Proteomes" id="UP000225215">
    <property type="component" value="Segment"/>
</dbReference>
<accession>A0A219YCA3</accession>
<protein>
    <submittedName>
        <fullName evidence="1">Uncharacterized protein</fullName>
    </submittedName>
</protein>
<sequence>MKLNYMKYNLDFIIVNYYGINFIVKQSYKDGYIAMNDGGSVFCFMNRPHNNYGYWLDDKDGYNTDIIGVVETSIPWRDTLIKIEDYIV</sequence>
<proteinExistence type="predicted"/>
<evidence type="ECO:0000313" key="1">
    <source>
        <dbReference type="EMBL" id="APU01641.1"/>
    </source>
</evidence>
<evidence type="ECO:0000313" key="2">
    <source>
        <dbReference type="Proteomes" id="UP000225215"/>
    </source>
</evidence>
<dbReference type="EMBL" id="KY290955">
    <property type="protein sequence ID" value="APU01641.1"/>
    <property type="molecule type" value="Genomic_DNA"/>
</dbReference>
<name>A0A219YCA3_9CAUD</name>